<feature type="compositionally biased region" description="Basic residues" evidence="1">
    <location>
        <begin position="8"/>
        <end position="22"/>
    </location>
</feature>
<dbReference type="Proteomes" id="UP000027456">
    <property type="component" value="Unassembled WGS sequence"/>
</dbReference>
<dbReference type="OrthoDB" id="3157079at2759"/>
<comment type="caution">
    <text evidence="2">The sequence shown here is derived from an EMBL/GenBank/DDBJ whole genome shotgun (WGS) entry which is preliminary data.</text>
</comment>
<feature type="region of interest" description="Disordered" evidence="1">
    <location>
        <begin position="305"/>
        <end position="347"/>
    </location>
</feature>
<sequence length="858" mass="96581">MPGPSLLARKKKRRAAGSKKSKVPVSPPSPPYEPPSNAPVRQLQPFIKYAWRVWWNDWIGDPFLSKKKNRGDKNGAKGWVREQFCGAWWDENLSGIKASKQDKLWYFDHTKVGEQIYAYLHNSSVRGSKGRDPKGPLSNKVGIKRRTAGHDFWRRENPDLYEEEVEKWKTQNKREPNFGELRKISGLAFNRCSRDEKDRWNQVAKEALKGNQVLAKLTEPGDHTHADYYDGYGHAFDTLMADGEKKANIRVCAFVLHEKHDGGLKVDWKISEGLQGFTKSDSFAAVTRALQEWIEETTGKTIEDSISEVIAQSPREKPARRKNGKGKQCAGPASDDESRTSPGSDSEQAELFYDELDQISQYEEDTQPDLDDPYDDLLPRNRLSERDGNDDLDVDELELRRRYGFTWVNTLFESYGSDSSHKTPINAWTHSDRVFGQFGDLPPYKSVSFHTPKALVTRLHAIVKSCREAIDELYEYLGSNPRIPSKFSREARSQAEDHSEHQALYQYIMLCRAVWNNAAQVAVNGIFGHGTYIALIAREAAQARQLAQTALDQGVFPDSDVGPTEVADAVRSANEAIVELQWTFDEFHAFQQLATKWYNNLQGNWLYDKIQFDWPTLIQIVQGLLDWADETTELITRLWLDRELAWGKHVGGPFEPKHTESGMLYRFGCPSVMEEPAGLRDAFQRAQATLSSGSAVARSMGSSEKLLSNEELRMRDVTGDTTPSTAGTFLNTPLVLGAPGGPENSQDLTPLRTPIMALPLSLPIPKTMSSTSRPPIPATKKAIKRKREADLAEAPPKRVYLSTIPTTAHVKLESPMKRKTTEAGAGLVRHAKRVDEIGGELKNRRTGRRNAGSKAMNQ</sequence>
<evidence type="ECO:0000256" key="1">
    <source>
        <dbReference type="SAM" id="MobiDB-lite"/>
    </source>
</evidence>
<feature type="region of interest" description="Disordered" evidence="1">
    <location>
        <begin position="1"/>
        <end position="37"/>
    </location>
</feature>
<feature type="compositionally biased region" description="Pro residues" evidence="1">
    <location>
        <begin position="25"/>
        <end position="37"/>
    </location>
</feature>
<proteinExistence type="predicted"/>
<gene>
    <name evidence="2" type="ORF">V565_237340</name>
</gene>
<accession>A0A074RFG2</accession>
<evidence type="ECO:0000313" key="3">
    <source>
        <dbReference type="Proteomes" id="UP000027456"/>
    </source>
</evidence>
<feature type="region of interest" description="Disordered" evidence="1">
    <location>
        <begin position="364"/>
        <end position="390"/>
    </location>
</feature>
<dbReference type="AlphaFoldDB" id="A0A074RFG2"/>
<feature type="region of interest" description="Disordered" evidence="1">
    <location>
        <begin position="814"/>
        <end position="858"/>
    </location>
</feature>
<evidence type="ECO:0000313" key="2">
    <source>
        <dbReference type="EMBL" id="KEP45841.1"/>
    </source>
</evidence>
<dbReference type="HOGENOM" id="CLU_333216_0_0_1"/>
<reference evidence="2 3" key="1">
    <citation type="submission" date="2013-12" db="EMBL/GenBank/DDBJ databases">
        <authorList>
            <person name="Cubeta M."/>
            <person name="Pakala S."/>
            <person name="Fedorova N."/>
            <person name="Thomas E."/>
            <person name="Dean R."/>
            <person name="Jabaji S."/>
            <person name="Neate S."/>
            <person name="Toda T."/>
            <person name="Tavantzis S."/>
            <person name="Vilgalys R."/>
            <person name="Bharathan N."/>
            <person name="Pakala S."/>
            <person name="Losada L.S."/>
            <person name="Zafar N."/>
            <person name="Nierman W."/>
        </authorList>
    </citation>
    <scope>NUCLEOTIDE SEQUENCE [LARGE SCALE GENOMIC DNA]</scope>
    <source>
        <strain evidence="2 3">123E</strain>
    </source>
</reference>
<dbReference type="EMBL" id="AZST01001458">
    <property type="protein sequence ID" value="KEP45841.1"/>
    <property type="molecule type" value="Genomic_DNA"/>
</dbReference>
<organism evidence="2 3">
    <name type="scientific">Rhizoctonia solani 123E</name>
    <dbReference type="NCBI Taxonomy" id="1423351"/>
    <lineage>
        <taxon>Eukaryota</taxon>
        <taxon>Fungi</taxon>
        <taxon>Dikarya</taxon>
        <taxon>Basidiomycota</taxon>
        <taxon>Agaricomycotina</taxon>
        <taxon>Agaricomycetes</taxon>
        <taxon>Cantharellales</taxon>
        <taxon>Ceratobasidiaceae</taxon>
        <taxon>Rhizoctonia</taxon>
    </lineage>
</organism>
<feature type="compositionally biased region" description="Acidic residues" evidence="1">
    <location>
        <begin position="364"/>
        <end position="375"/>
    </location>
</feature>
<name>A0A074RFG2_9AGAM</name>
<feature type="compositionally biased region" description="Basic and acidic residues" evidence="1">
    <location>
        <begin position="833"/>
        <end position="843"/>
    </location>
</feature>
<protein>
    <submittedName>
        <fullName evidence="2">Uncharacterized protein</fullName>
    </submittedName>
</protein>
<keyword evidence="3" id="KW-1185">Reference proteome</keyword>
<feature type="compositionally biased region" description="Basic and acidic residues" evidence="1">
    <location>
        <begin position="377"/>
        <end position="389"/>
    </location>
</feature>